<protein>
    <submittedName>
        <fullName evidence="2">Uncharacterized protein</fullName>
    </submittedName>
</protein>
<organism evidence="2 3">
    <name type="scientific">Fusarium sporotrichioides</name>
    <dbReference type="NCBI Taxonomy" id="5514"/>
    <lineage>
        <taxon>Eukaryota</taxon>
        <taxon>Fungi</taxon>
        <taxon>Dikarya</taxon>
        <taxon>Ascomycota</taxon>
        <taxon>Pezizomycotina</taxon>
        <taxon>Sordariomycetes</taxon>
        <taxon>Hypocreomycetidae</taxon>
        <taxon>Hypocreales</taxon>
        <taxon>Nectriaceae</taxon>
        <taxon>Fusarium</taxon>
    </lineage>
</organism>
<feature type="compositionally biased region" description="Basic and acidic residues" evidence="1">
    <location>
        <begin position="1"/>
        <end position="21"/>
    </location>
</feature>
<feature type="region of interest" description="Disordered" evidence="1">
    <location>
        <begin position="339"/>
        <end position="360"/>
    </location>
</feature>
<sequence>MPKSKGERSASARKNPIEGRYSRRTKKSSTTATKKSNAKKPFKKERVQELESDDEETAENVSANVPANESVDGSADGESNTLEPAGEDMALTIPQRPAPPGWTWQLVPITYHGETAGEVAYRLYGENMKTDSALIKRLYDELALRPAIQRHRNVKLNMMRRSNVEAFLSHLTGVPVAQPCRCCARGYGPWTECIIYDGQMCGSCTNCWYNASGSRCTFHENNQTCIFVPAPFPLMQPGGMPLLPMRVSPMLTAPNTVPSQYYSAYTNGQPSAQQQNPLERLQSIGAISSGISGTALDRLIGRIESAAIELGNRIGEFQEFVQTPEGYLMMAQRTAQVATPSESTVEEIAEVEEVDSDQEN</sequence>
<dbReference type="InterPro" id="IPR022190">
    <property type="entry name" value="DUF3716"/>
</dbReference>
<feature type="compositionally biased region" description="Acidic residues" evidence="1">
    <location>
        <begin position="344"/>
        <end position="360"/>
    </location>
</feature>
<evidence type="ECO:0000313" key="3">
    <source>
        <dbReference type="Proteomes" id="UP000266152"/>
    </source>
</evidence>
<keyword evidence="3" id="KW-1185">Reference proteome</keyword>
<gene>
    <name evidence="2" type="ORF">FSPOR_3815</name>
</gene>
<reference evidence="2 3" key="1">
    <citation type="journal article" date="2018" name="PLoS Pathog.">
        <title>Evolution of structural diversity of trichothecenes, a family of toxins produced by plant pathogenic and entomopathogenic fungi.</title>
        <authorList>
            <person name="Proctor R.H."/>
            <person name="McCormick S.P."/>
            <person name="Kim H.S."/>
            <person name="Cardoza R.E."/>
            <person name="Stanley A.M."/>
            <person name="Lindo L."/>
            <person name="Kelly A."/>
            <person name="Brown D.W."/>
            <person name="Lee T."/>
            <person name="Vaughan M.M."/>
            <person name="Alexander N.J."/>
            <person name="Busman M."/>
            <person name="Gutierrez S."/>
        </authorList>
    </citation>
    <scope>NUCLEOTIDE SEQUENCE [LARGE SCALE GENOMIC DNA]</scope>
    <source>
        <strain evidence="2 3">NRRL 3299</strain>
    </source>
</reference>
<dbReference type="STRING" id="5514.A0A395SEW9"/>
<proteinExistence type="predicted"/>
<dbReference type="Proteomes" id="UP000266152">
    <property type="component" value="Unassembled WGS sequence"/>
</dbReference>
<name>A0A395SEW9_FUSSP</name>
<dbReference type="Pfam" id="PF12511">
    <property type="entry name" value="DUF3716"/>
    <property type="match status" value="1"/>
</dbReference>
<dbReference type="AlphaFoldDB" id="A0A395SEW9"/>
<comment type="caution">
    <text evidence="2">The sequence shown here is derived from an EMBL/GenBank/DDBJ whole genome shotgun (WGS) entry which is preliminary data.</text>
</comment>
<accession>A0A395SEW9</accession>
<feature type="region of interest" description="Disordered" evidence="1">
    <location>
        <begin position="1"/>
        <end position="83"/>
    </location>
</feature>
<evidence type="ECO:0000313" key="2">
    <source>
        <dbReference type="EMBL" id="RGP70795.1"/>
    </source>
</evidence>
<dbReference type="EMBL" id="PXOF01000049">
    <property type="protein sequence ID" value="RGP70795.1"/>
    <property type="molecule type" value="Genomic_DNA"/>
</dbReference>
<evidence type="ECO:0000256" key="1">
    <source>
        <dbReference type="SAM" id="MobiDB-lite"/>
    </source>
</evidence>